<evidence type="ECO:0000313" key="2">
    <source>
        <dbReference type="EMBL" id="KAF4619224.1"/>
    </source>
</evidence>
<dbReference type="Pfam" id="PF20151">
    <property type="entry name" value="DUF6533"/>
    <property type="match status" value="1"/>
</dbReference>
<dbReference type="Proteomes" id="UP000521872">
    <property type="component" value="Unassembled WGS sequence"/>
</dbReference>
<comment type="caution">
    <text evidence="2">The sequence shown here is derived from an EMBL/GenBank/DDBJ whole genome shotgun (WGS) entry which is preliminary data.</text>
</comment>
<reference evidence="2 3" key="1">
    <citation type="submission" date="2019-12" db="EMBL/GenBank/DDBJ databases">
        <authorList>
            <person name="Floudas D."/>
            <person name="Bentzer J."/>
            <person name="Ahren D."/>
            <person name="Johansson T."/>
            <person name="Persson P."/>
            <person name="Tunlid A."/>
        </authorList>
    </citation>
    <scope>NUCLEOTIDE SEQUENCE [LARGE SCALE GENOMIC DNA]</scope>
    <source>
        <strain evidence="2 3">CBS 102.39</strain>
    </source>
</reference>
<accession>A0A8H4QYL7</accession>
<dbReference type="AlphaFoldDB" id="A0A8H4QYL7"/>
<evidence type="ECO:0000259" key="1">
    <source>
        <dbReference type="Pfam" id="PF20151"/>
    </source>
</evidence>
<keyword evidence="3" id="KW-1185">Reference proteome</keyword>
<dbReference type="InterPro" id="IPR045340">
    <property type="entry name" value="DUF6533"/>
</dbReference>
<sequence length="109" mass="12155">MDHTSDLSYTIPVQATVEHIFQFISELEHTRRLAVTGVAVLIYDWVITFGDEVTTIWPSKLSPTKVVFLANRYINIVSQMAMIVNFTGALKTTTQEVGARHSRGMGIGN</sequence>
<proteinExistence type="predicted"/>
<dbReference type="EMBL" id="JAACJL010000016">
    <property type="protein sequence ID" value="KAF4619224.1"/>
    <property type="molecule type" value="Genomic_DNA"/>
</dbReference>
<protein>
    <recommendedName>
        <fullName evidence="1">DUF6533 domain-containing protein</fullName>
    </recommendedName>
</protein>
<evidence type="ECO:0000313" key="3">
    <source>
        <dbReference type="Proteomes" id="UP000521872"/>
    </source>
</evidence>
<name>A0A8H4QYL7_9AGAR</name>
<organism evidence="2 3">
    <name type="scientific">Agrocybe pediades</name>
    <dbReference type="NCBI Taxonomy" id="84607"/>
    <lineage>
        <taxon>Eukaryota</taxon>
        <taxon>Fungi</taxon>
        <taxon>Dikarya</taxon>
        <taxon>Basidiomycota</taxon>
        <taxon>Agaricomycotina</taxon>
        <taxon>Agaricomycetes</taxon>
        <taxon>Agaricomycetidae</taxon>
        <taxon>Agaricales</taxon>
        <taxon>Agaricineae</taxon>
        <taxon>Strophariaceae</taxon>
        <taxon>Agrocybe</taxon>
    </lineage>
</organism>
<feature type="domain" description="DUF6533" evidence="1">
    <location>
        <begin position="35"/>
        <end position="74"/>
    </location>
</feature>
<gene>
    <name evidence="2" type="ORF">D9613_004828</name>
</gene>